<keyword evidence="1" id="KW-0732">Signal</keyword>
<dbReference type="InterPro" id="IPR025392">
    <property type="entry name" value="DUF4124"/>
</dbReference>
<evidence type="ECO:0000259" key="2">
    <source>
        <dbReference type="Pfam" id="PF13511"/>
    </source>
</evidence>
<dbReference type="RefSeq" id="WP_107331136.1">
    <property type="nucleotide sequence ID" value="NZ_CP132337.1"/>
</dbReference>
<organism evidence="3 4">
    <name type="scientific">Metapseudomonas otitidis</name>
    <dbReference type="NCBI Taxonomy" id="319939"/>
    <lineage>
        <taxon>Bacteria</taxon>
        <taxon>Pseudomonadati</taxon>
        <taxon>Pseudomonadota</taxon>
        <taxon>Gammaproteobacteria</taxon>
        <taxon>Pseudomonadales</taxon>
        <taxon>Pseudomonadaceae</taxon>
        <taxon>Metapseudomonas</taxon>
    </lineage>
</organism>
<sequence>MYARTCLAFLALVLSFSSSAEVYQWRDEQGRVHFTDTPPPESRNVQEEKLQVNTMQGLDDSELTSSSHSIKGLELDSEELNPGQLHQKGVIQCSTAIARMPSLIREAQQLGRERVRQKRITQAQLDEAMYKFDSAYKVLKRNERACVADYVKGGKGRITMDCMADTKDVMGFGLCMQFAQWAEAFN</sequence>
<reference evidence="3 4" key="1">
    <citation type="submission" date="2023-10" db="EMBL/GenBank/DDBJ databases">
        <title>Pseudomonas otitidis isolated from a paediatric patient with cystic fibrosis in Chile.</title>
        <authorList>
            <person name="Amsteins-Romero L."/>
            <person name="Opazo-Capurro A."/>
            <person name="Matus-Kohler M."/>
            <person name="Gonzalez-Rocha G."/>
        </authorList>
    </citation>
    <scope>NUCLEOTIDE SEQUENCE [LARGE SCALE GENOMIC DNA]</scope>
    <source>
        <strain evidence="3 4">P-714</strain>
    </source>
</reference>
<gene>
    <name evidence="3" type="ORF">R0G64_23570</name>
</gene>
<feature type="chain" id="PRO_5047022875" evidence="1">
    <location>
        <begin position="21"/>
        <end position="186"/>
    </location>
</feature>
<keyword evidence="4" id="KW-1185">Reference proteome</keyword>
<feature type="domain" description="DUF4124" evidence="2">
    <location>
        <begin position="10"/>
        <end position="47"/>
    </location>
</feature>
<evidence type="ECO:0000313" key="3">
    <source>
        <dbReference type="EMBL" id="MDV3442391.1"/>
    </source>
</evidence>
<dbReference type="Pfam" id="PF13511">
    <property type="entry name" value="DUF4124"/>
    <property type="match status" value="1"/>
</dbReference>
<evidence type="ECO:0000256" key="1">
    <source>
        <dbReference type="SAM" id="SignalP"/>
    </source>
</evidence>
<comment type="caution">
    <text evidence="3">The sequence shown here is derived from an EMBL/GenBank/DDBJ whole genome shotgun (WGS) entry which is preliminary data.</text>
</comment>
<protein>
    <submittedName>
        <fullName evidence="3">DUF4124 domain-containing protein</fullName>
    </submittedName>
</protein>
<dbReference type="Proteomes" id="UP001273935">
    <property type="component" value="Unassembled WGS sequence"/>
</dbReference>
<accession>A0ABU3XWV9</accession>
<evidence type="ECO:0000313" key="4">
    <source>
        <dbReference type="Proteomes" id="UP001273935"/>
    </source>
</evidence>
<proteinExistence type="predicted"/>
<feature type="signal peptide" evidence="1">
    <location>
        <begin position="1"/>
        <end position="20"/>
    </location>
</feature>
<dbReference type="EMBL" id="JAWJUL010000115">
    <property type="protein sequence ID" value="MDV3442391.1"/>
    <property type="molecule type" value="Genomic_DNA"/>
</dbReference>
<name>A0ABU3XWV9_9GAMM</name>